<proteinExistence type="predicted"/>
<dbReference type="RefSeq" id="XP_040729192.1">
    <property type="nucleotide sequence ID" value="XM_040879503.1"/>
</dbReference>
<dbReference type="Proteomes" id="UP000249363">
    <property type="component" value="Unassembled WGS sequence"/>
</dbReference>
<evidence type="ECO:0000313" key="2">
    <source>
        <dbReference type="Proteomes" id="UP000249363"/>
    </source>
</evidence>
<organism evidence="1 2">
    <name type="scientific">Talaromyces amestolkiae</name>
    <dbReference type="NCBI Taxonomy" id="1196081"/>
    <lineage>
        <taxon>Eukaryota</taxon>
        <taxon>Fungi</taxon>
        <taxon>Dikarya</taxon>
        <taxon>Ascomycota</taxon>
        <taxon>Pezizomycotina</taxon>
        <taxon>Eurotiomycetes</taxon>
        <taxon>Eurotiomycetidae</taxon>
        <taxon>Eurotiales</taxon>
        <taxon>Trichocomaceae</taxon>
        <taxon>Talaromyces</taxon>
        <taxon>Talaromyces sect. Talaromyces</taxon>
    </lineage>
</organism>
<evidence type="ECO:0000313" key="1">
    <source>
        <dbReference type="EMBL" id="RAO64675.1"/>
    </source>
</evidence>
<comment type="caution">
    <text evidence="1">The sequence shown here is derived from an EMBL/GenBank/DDBJ whole genome shotgun (WGS) entry which is preliminary data.</text>
</comment>
<dbReference type="OrthoDB" id="3535343at2759"/>
<accession>A0A364KMA4</accession>
<name>A0A364KMA4_TALAM</name>
<dbReference type="AlphaFoldDB" id="A0A364KMA4"/>
<dbReference type="GeneID" id="63789904"/>
<sequence>MDIFTSGFEEPVPPVIKSTYNTSFIQHKWNSNLSHITSGYIYNLPDQAKVIATEAYAGNLATSTFNYANISQDGLVDNAVIYIPIDGDDTNREMFRDYVNPGFPLIKDDFLVSNGAAFGGLVSRELLPGKVATWNIIYQNAIPVTVYVDNCNVVVGYDFFSPNERTYVITMYFNTETS</sequence>
<gene>
    <name evidence="1" type="ORF">BHQ10_000687</name>
</gene>
<keyword evidence="2" id="KW-1185">Reference proteome</keyword>
<dbReference type="EMBL" id="MIKG01000001">
    <property type="protein sequence ID" value="RAO64675.1"/>
    <property type="molecule type" value="Genomic_DNA"/>
</dbReference>
<protein>
    <submittedName>
        <fullName evidence="1">Uncharacterized protein</fullName>
    </submittedName>
</protein>
<reference evidence="1 2" key="1">
    <citation type="journal article" date="2017" name="Biotechnol. Biofuels">
        <title>Differential beta-glucosidase expression as a function of carbon source availability in Talaromyces amestolkiae: a genomic and proteomic approach.</title>
        <authorList>
            <person name="de Eugenio L.I."/>
            <person name="Mendez-Liter J.A."/>
            <person name="Nieto-Dominguez M."/>
            <person name="Alonso L."/>
            <person name="Gil-Munoz J."/>
            <person name="Barriuso J."/>
            <person name="Prieto A."/>
            <person name="Martinez M.J."/>
        </authorList>
    </citation>
    <scope>NUCLEOTIDE SEQUENCE [LARGE SCALE GENOMIC DNA]</scope>
    <source>
        <strain evidence="1 2">CIB</strain>
    </source>
</reference>